<evidence type="ECO:0000313" key="2">
    <source>
        <dbReference type="Proteomes" id="UP000276829"/>
    </source>
</evidence>
<evidence type="ECO:0000313" key="1">
    <source>
        <dbReference type="EMBL" id="RMM71653.1"/>
    </source>
</evidence>
<proteinExistence type="predicted"/>
<gene>
    <name evidence="1" type="ORF">ALQ73_101963</name>
</gene>
<comment type="caution">
    <text evidence="1">The sequence shown here is derived from an EMBL/GenBank/DDBJ whole genome shotgun (WGS) entry which is preliminary data.</text>
</comment>
<dbReference type="Proteomes" id="UP000276829">
    <property type="component" value="Unassembled WGS sequence"/>
</dbReference>
<reference evidence="1 2" key="1">
    <citation type="submission" date="2018-08" db="EMBL/GenBank/DDBJ databases">
        <title>Recombination of ecologically and evolutionarily significant loci maintains genetic cohesion in the Pseudomonas syringae species complex.</title>
        <authorList>
            <person name="Dillon M."/>
            <person name="Thakur S."/>
            <person name="Almeida R.N.D."/>
            <person name="Weir B.S."/>
            <person name="Guttman D.S."/>
        </authorList>
    </citation>
    <scope>NUCLEOTIDE SEQUENCE [LARGE SCALE GENOMIC DNA]</scope>
    <source>
        <strain evidence="1 2">ICMP 4324</strain>
    </source>
</reference>
<protein>
    <submittedName>
        <fullName evidence="1">Uncharacterized protein</fullName>
    </submittedName>
</protein>
<dbReference type="EMBL" id="RBON01000088">
    <property type="protein sequence ID" value="RMM71653.1"/>
    <property type="molecule type" value="Genomic_DNA"/>
</dbReference>
<sequence>MWQQNWVMSFSEWWDKQRSEQNLAVLSERQIRHAAHLRTWRT</sequence>
<name>A0A3M3GBP8_PSESG</name>
<accession>A0A3M3GBP8</accession>
<organism evidence="1 2">
    <name type="scientific">Pseudomonas savastanoi pv. glycinea</name>
    <name type="common">Pseudomonas syringae pv. glycinea</name>
    <dbReference type="NCBI Taxonomy" id="318"/>
    <lineage>
        <taxon>Bacteria</taxon>
        <taxon>Pseudomonadati</taxon>
        <taxon>Pseudomonadota</taxon>
        <taxon>Gammaproteobacteria</taxon>
        <taxon>Pseudomonadales</taxon>
        <taxon>Pseudomonadaceae</taxon>
        <taxon>Pseudomonas</taxon>
    </lineage>
</organism>
<dbReference type="AlphaFoldDB" id="A0A3M3GBP8"/>